<accession>A0A381Z105</accession>
<name>A0A381Z105_9ZZZZ</name>
<reference evidence="1" key="1">
    <citation type="submission" date="2018-05" db="EMBL/GenBank/DDBJ databases">
        <authorList>
            <person name="Lanie J.A."/>
            <person name="Ng W.-L."/>
            <person name="Kazmierczak K.M."/>
            <person name="Andrzejewski T.M."/>
            <person name="Davidsen T.M."/>
            <person name="Wayne K.J."/>
            <person name="Tettelin H."/>
            <person name="Glass J.I."/>
            <person name="Rusch D."/>
            <person name="Podicherti R."/>
            <person name="Tsui H.-C.T."/>
            <person name="Winkler M.E."/>
        </authorList>
    </citation>
    <scope>NUCLEOTIDE SEQUENCE</scope>
</reference>
<dbReference type="EMBL" id="UINC01019501">
    <property type="protein sequence ID" value="SVA82601.1"/>
    <property type="molecule type" value="Genomic_DNA"/>
</dbReference>
<gene>
    <name evidence="1" type="ORF">METZ01_LOCUS135455</name>
</gene>
<evidence type="ECO:0000313" key="1">
    <source>
        <dbReference type="EMBL" id="SVA82601.1"/>
    </source>
</evidence>
<protein>
    <submittedName>
        <fullName evidence="1">Uncharacterized protein</fullName>
    </submittedName>
</protein>
<proteinExistence type="predicted"/>
<sequence>MPRTPGLVYLLPPANYARQNIALRDKHAVRVAKTPGI</sequence>
<organism evidence="1">
    <name type="scientific">marine metagenome</name>
    <dbReference type="NCBI Taxonomy" id="408172"/>
    <lineage>
        <taxon>unclassified sequences</taxon>
        <taxon>metagenomes</taxon>
        <taxon>ecological metagenomes</taxon>
    </lineage>
</organism>
<dbReference type="AlphaFoldDB" id="A0A381Z105"/>